<keyword evidence="1" id="KW-0472">Membrane</keyword>
<dbReference type="Proteomes" id="UP000077381">
    <property type="component" value="Unassembled WGS sequence"/>
</dbReference>
<comment type="caution">
    <text evidence="2">The sequence shown here is derived from an EMBL/GenBank/DDBJ whole genome shotgun (WGS) entry which is preliminary data.</text>
</comment>
<feature type="transmembrane region" description="Helical" evidence="1">
    <location>
        <begin position="92"/>
        <end position="111"/>
    </location>
</feature>
<dbReference type="EMBL" id="LOHS01000088">
    <property type="protein sequence ID" value="OAH12630.1"/>
    <property type="molecule type" value="Genomic_DNA"/>
</dbReference>
<name>A0A177HPS5_9ACTN</name>
<dbReference type="PATRIC" id="fig|1716141.3.peg.4182"/>
<dbReference type="AlphaFoldDB" id="A0A177HPS5"/>
<proteinExistence type="predicted"/>
<keyword evidence="3" id="KW-1185">Reference proteome</keyword>
<keyword evidence="1" id="KW-1133">Transmembrane helix</keyword>
<reference evidence="2 3" key="1">
    <citation type="submission" date="2015-12" db="EMBL/GenBank/DDBJ databases">
        <title>Genome sequence of Streptomyces sp. G25.</title>
        <authorList>
            <person name="Poehlein A."/>
            <person name="Roettig A."/>
            <person name="Hiessl S."/>
            <person name="Hauschild P."/>
            <person name="Schauer J."/>
            <person name="Madkour M.H."/>
            <person name="Al-Ansari A.M."/>
            <person name="Almakishah N.H."/>
            <person name="Steinbuechel A."/>
            <person name="Daniel R."/>
        </authorList>
    </citation>
    <scope>NUCLEOTIDE SEQUENCE [LARGE SCALE GENOMIC DNA]</scope>
    <source>
        <strain evidence="3">G25(2015)</strain>
    </source>
</reference>
<evidence type="ECO:0000313" key="2">
    <source>
        <dbReference type="EMBL" id="OAH12630.1"/>
    </source>
</evidence>
<sequence>MHCHAIATDVGQSMNASAGNPIPTPDAQLTGAYWLDSPVGHAEDCPWCEQLRESEKRRTDDQTVRRNLSAPGWTTLAYAAQPGELNGLTVRAAMLATSLATIIAAAASVVLG</sequence>
<protein>
    <submittedName>
        <fullName evidence="2">Uncharacterized protein</fullName>
    </submittedName>
</protein>
<gene>
    <name evidence="2" type="ORF">STSP_39760</name>
</gene>
<evidence type="ECO:0000256" key="1">
    <source>
        <dbReference type="SAM" id="Phobius"/>
    </source>
</evidence>
<evidence type="ECO:0000313" key="3">
    <source>
        <dbReference type="Proteomes" id="UP000077381"/>
    </source>
</evidence>
<accession>A0A177HPS5</accession>
<organism evidence="2 3">
    <name type="scientific">Streptomyces jeddahensis</name>
    <dbReference type="NCBI Taxonomy" id="1716141"/>
    <lineage>
        <taxon>Bacteria</taxon>
        <taxon>Bacillati</taxon>
        <taxon>Actinomycetota</taxon>
        <taxon>Actinomycetes</taxon>
        <taxon>Kitasatosporales</taxon>
        <taxon>Streptomycetaceae</taxon>
        <taxon>Streptomyces</taxon>
    </lineage>
</organism>
<keyword evidence="1" id="KW-0812">Transmembrane</keyword>